<evidence type="ECO:0000313" key="2">
    <source>
        <dbReference type="Proteomes" id="UP001429357"/>
    </source>
</evidence>
<gene>
    <name evidence="1" type="ORF">BAU18_002825</name>
</gene>
<protein>
    <recommendedName>
        <fullName evidence="3">6-O-methylguanine DNA methyltransferase</fullName>
    </recommendedName>
</protein>
<evidence type="ECO:0008006" key="3">
    <source>
        <dbReference type="Google" id="ProtNLM"/>
    </source>
</evidence>
<dbReference type="InterPro" id="IPR014825">
    <property type="entry name" value="DNA_alkylation"/>
</dbReference>
<dbReference type="EMBL" id="MAEI02000001">
    <property type="protein sequence ID" value="MEO1783206.1"/>
    <property type="molecule type" value="Genomic_DNA"/>
</dbReference>
<dbReference type="PANTHER" id="PTHR34070">
    <property type="entry name" value="ARMADILLO-TYPE FOLD"/>
    <property type="match status" value="1"/>
</dbReference>
<accession>A0ABV0F7Y3</accession>
<dbReference type="InterPro" id="IPR016024">
    <property type="entry name" value="ARM-type_fold"/>
</dbReference>
<dbReference type="CDD" id="cd07064">
    <property type="entry name" value="AlkD_like_1"/>
    <property type="match status" value="1"/>
</dbReference>
<dbReference type="Gene3D" id="1.20.1660.10">
    <property type="entry name" value="Hypothetical protein (EF3068)"/>
    <property type="match status" value="1"/>
</dbReference>
<evidence type="ECO:0000313" key="1">
    <source>
        <dbReference type="EMBL" id="MEO1783206.1"/>
    </source>
</evidence>
<dbReference type="PANTHER" id="PTHR34070:SF1">
    <property type="entry name" value="DNA ALKYLATION REPAIR PROTEIN"/>
    <property type="match status" value="1"/>
</dbReference>
<proteinExistence type="predicted"/>
<reference evidence="1" key="2">
    <citation type="submission" date="2024-02" db="EMBL/GenBank/DDBJ databases">
        <title>The Genome Sequence of Enterococcus diestrammenae JM9A.</title>
        <authorList>
            <person name="Earl A."/>
            <person name="Manson A."/>
            <person name="Gilmore M."/>
            <person name="Sanders J."/>
            <person name="Shea T."/>
            <person name="Howe W."/>
            <person name="Livny J."/>
            <person name="Cuomo C."/>
            <person name="Neafsey D."/>
            <person name="Birren B."/>
        </authorList>
    </citation>
    <scope>NUCLEOTIDE SEQUENCE</scope>
    <source>
        <strain evidence="1">JM9A</strain>
    </source>
</reference>
<dbReference type="Gene3D" id="1.25.40.290">
    <property type="entry name" value="ARM repeat domains"/>
    <property type="match status" value="1"/>
</dbReference>
<dbReference type="Pfam" id="PF08713">
    <property type="entry name" value="DNA_alkylation"/>
    <property type="match status" value="1"/>
</dbReference>
<dbReference type="Proteomes" id="UP001429357">
    <property type="component" value="Unassembled WGS sequence"/>
</dbReference>
<reference evidence="1" key="1">
    <citation type="submission" date="2016-06" db="EMBL/GenBank/DDBJ databases">
        <authorList>
            <person name="Van Tyne D."/>
        </authorList>
    </citation>
    <scope>NUCLEOTIDE SEQUENCE</scope>
    <source>
        <strain evidence="1">JM9A</strain>
    </source>
</reference>
<dbReference type="SUPFAM" id="SSF48371">
    <property type="entry name" value="ARM repeat"/>
    <property type="match status" value="1"/>
</dbReference>
<organism evidence="1 2">
    <name type="scientific">Enterococcus diestrammenae</name>
    <dbReference type="NCBI Taxonomy" id="1155073"/>
    <lineage>
        <taxon>Bacteria</taxon>
        <taxon>Bacillati</taxon>
        <taxon>Bacillota</taxon>
        <taxon>Bacilli</taxon>
        <taxon>Lactobacillales</taxon>
        <taxon>Enterococcaceae</taxon>
        <taxon>Enterococcus</taxon>
    </lineage>
</organism>
<name>A0ABV0F7Y3_9ENTE</name>
<dbReference type="RefSeq" id="WP_161870116.1">
    <property type="nucleotide sequence ID" value="NZ_JAQFAM010000001.1"/>
</dbReference>
<keyword evidence="2" id="KW-1185">Reference proteome</keyword>
<sequence>MEQLTITRLFPFEPENAASMAAYMKNQFPFCGVPSPERRRLEKPFLTASRQWALPELVATAAAYYRQPEREYQYFAIDLAQHNLKRLTLGDLENWLPLLGEKQWWDSIDAWRKVYSDWCFLHPEQLTTVFGWLYGHEDFWYRRVGINLQLKFKAQTNQEILAQGILADMATDEFFIQKAIGWSLREYSKTNPTWVADFIDTHPALSKLAVREGSKYL</sequence>
<comment type="caution">
    <text evidence="1">The sequence shown here is derived from an EMBL/GenBank/DDBJ whole genome shotgun (WGS) entry which is preliminary data.</text>
</comment>